<accession>A0ACA9QJ48</accession>
<sequence length="225" mass="26522">INNYLHNYANIYGFPSPGRNIKNNAMPIISLPTDITYTSVYEAYISTIKSNKEDNYKHIAYITFTQIWHEVAPDIRFMTKASDLCDRCEQLCIKIRVAKDVESKQKYQGEYDLHQAAATIERQHYNESIDMTVVNESTKEGSNIAIRYDLKNQTGWNYYDFEIFLEPHFVKYDGIRAFRHFYFYSNKPGKVFMSLESNGQKKQLYKDIHPYVHDPYKDELCFASH</sequence>
<dbReference type="Proteomes" id="UP000789366">
    <property type="component" value="Unassembled WGS sequence"/>
</dbReference>
<comment type="caution">
    <text evidence="1">The sequence shown here is derived from an EMBL/GenBank/DDBJ whole genome shotgun (WGS) entry which is preliminary data.</text>
</comment>
<proteinExistence type="predicted"/>
<dbReference type="EMBL" id="CAJVPW010044205">
    <property type="protein sequence ID" value="CAG8753566.1"/>
    <property type="molecule type" value="Genomic_DNA"/>
</dbReference>
<evidence type="ECO:0000313" key="2">
    <source>
        <dbReference type="Proteomes" id="UP000789366"/>
    </source>
</evidence>
<reference evidence="1" key="1">
    <citation type="submission" date="2021-06" db="EMBL/GenBank/DDBJ databases">
        <authorList>
            <person name="Kallberg Y."/>
            <person name="Tangrot J."/>
            <person name="Rosling A."/>
        </authorList>
    </citation>
    <scope>NUCLEOTIDE SEQUENCE</scope>
    <source>
        <strain evidence="1">28 12/20/2015</strain>
    </source>
</reference>
<name>A0ACA9QJ48_9GLOM</name>
<keyword evidence="2" id="KW-1185">Reference proteome</keyword>
<gene>
    <name evidence="1" type="ORF">SPELUC_LOCUS14648</name>
</gene>
<feature type="non-terminal residue" evidence="1">
    <location>
        <position position="225"/>
    </location>
</feature>
<protein>
    <submittedName>
        <fullName evidence="1">16823_t:CDS:1</fullName>
    </submittedName>
</protein>
<feature type="non-terminal residue" evidence="1">
    <location>
        <position position="1"/>
    </location>
</feature>
<organism evidence="1 2">
    <name type="scientific">Cetraspora pellucida</name>
    <dbReference type="NCBI Taxonomy" id="1433469"/>
    <lineage>
        <taxon>Eukaryota</taxon>
        <taxon>Fungi</taxon>
        <taxon>Fungi incertae sedis</taxon>
        <taxon>Mucoromycota</taxon>
        <taxon>Glomeromycotina</taxon>
        <taxon>Glomeromycetes</taxon>
        <taxon>Diversisporales</taxon>
        <taxon>Gigasporaceae</taxon>
        <taxon>Cetraspora</taxon>
    </lineage>
</organism>
<evidence type="ECO:0000313" key="1">
    <source>
        <dbReference type="EMBL" id="CAG8753566.1"/>
    </source>
</evidence>